<reference evidence="8" key="1">
    <citation type="journal article" date="2023" name="G3 (Bethesda)">
        <title>Whole genome assemblies of Zophobas morio and Tenebrio molitor.</title>
        <authorList>
            <person name="Kaur S."/>
            <person name="Stinson S.A."/>
            <person name="diCenzo G.C."/>
        </authorList>
    </citation>
    <scope>NUCLEOTIDE SEQUENCE</scope>
    <source>
        <strain evidence="8">QUZm001</strain>
    </source>
</reference>
<evidence type="ECO:0000256" key="6">
    <source>
        <dbReference type="SAM" id="Phobius"/>
    </source>
</evidence>
<evidence type="ECO:0000256" key="5">
    <source>
        <dbReference type="ARBA" id="ARBA00023136"/>
    </source>
</evidence>
<dbReference type="InterPro" id="IPR000276">
    <property type="entry name" value="GPCR_Rhodpsn"/>
</dbReference>
<sequence>MNDTLNETYTNVTLRPGPNVTYCDLKDVRKAFAVYYPYLSLVICIFGSVTNVLNICVLTSKQMRCPTNLILTALAFANLLVMVEYIPFVFLYNENKAFASHFTYSLAVFISFHAVFTQAFHFISCCLTVILAIWQYIAVKFPQNNNKWCSNNRTKITILLTYVLCSIVCVPLNLSLTISGKAVNVDDNGKLSKNKSMPNVTIYVTRYVDDNYQHVSSYVYAIAIKLIPSVLLTVLTTLLIIELLHAKERRKNLMNPKKDENAKMRKPSQRFLDKEKQTDRTTRMLVAVLLLFLMVEFPQAIFGMFNVIIGQTFELQCYQPLGDIVDVLTLTNFSINFILYCIMSKKFRMVFKESFFPYLPCSNISKENWISLNTIQTYV</sequence>
<dbReference type="Proteomes" id="UP001168821">
    <property type="component" value="Unassembled WGS sequence"/>
</dbReference>
<organism evidence="8 9">
    <name type="scientific">Zophobas morio</name>
    <dbReference type="NCBI Taxonomy" id="2755281"/>
    <lineage>
        <taxon>Eukaryota</taxon>
        <taxon>Metazoa</taxon>
        <taxon>Ecdysozoa</taxon>
        <taxon>Arthropoda</taxon>
        <taxon>Hexapoda</taxon>
        <taxon>Insecta</taxon>
        <taxon>Pterygota</taxon>
        <taxon>Neoptera</taxon>
        <taxon>Endopterygota</taxon>
        <taxon>Coleoptera</taxon>
        <taxon>Polyphaga</taxon>
        <taxon>Cucujiformia</taxon>
        <taxon>Tenebrionidae</taxon>
        <taxon>Zophobas</taxon>
    </lineage>
</organism>
<evidence type="ECO:0000256" key="4">
    <source>
        <dbReference type="ARBA" id="ARBA00022989"/>
    </source>
</evidence>
<evidence type="ECO:0000259" key="7">
    <source>
        <dbReference type="PROSITE" id="PS50262"/>
    </source>
</evidence>
<proteinExistence type="inferred from homology"/>
<dbReference type="AlphaFoldDB" id="A0AA38IYI6"/>
<comment type="caution">
    <text evidence="8">The sequence shown here is derived from an EMBL/GenBank/DDBJ whole genome shotgun (WGS) entry which is preliminary data.</text>
</comment>
<dbReference type="PANTHER" id="PTHR46273">
    <property type="entry name" value="MYOSUPPRESSIN RECEPTOR 1, ISOFORM B-RELATED"/>
    <property type="match status" value="1"/>
</dbReference>
<dbReference type="PRINTS" id="PR00237">
    <property type="entry name" value="GPCRRHODOPSN"/>
</dbReference>
<evidence type="ECO:0000256" key="3">
    <source>
        <dbReference type="ARBA" id="ARBA00022692"/>
    </source>
</evidence>
<evidence type="ECO:0000313" key="9">
    <source>
        <dbReference type="Proteomes" id="UP001168821"/>
    </source>
</evidence>
<keyword evidence="9" id="KW-1185">Reference proteome</keyword>
<dbReference type="GO" id="GO:0005886">
    <property type="term" value="C:plasma membrane"/>
    <property type="evidence" value="ECO:0007669"/>
    <property type="project" value="TreeGrafter"/>
</dbReference>
<dbReference type="Gene3D" id="1.20.1070.10">
    <property type="entry name" value="Rhodopsin 7-helix transmembrane proteins"/>
    <property type="match status" value="1"/>
</dbReference>
<keyword evidence="5 6" id="KW-0472">Membrane</keyword>
<keyword evidence="4 6" id="KW-1133">Transmembrane helix</keyword>
<evidence type="ECO:0000256" key="2">
    <source>
        <dbReference type="ARBA" id="ARBA00010663"/>
    </source>
</evidence>
<keyword evidence="3 6" id="KW-0812">Transmembrane</keyword>
<feature type="transmembrane region" description="Helical" evidence="6">
    <location>
        <begin position="35"/>
        <end position="57"/>
    </location>
</feature>
<evidence type="ECO:0000313" key="8">
    <source>
        <dbReference type="EMBL" id="KAJ3663766.1"/>
    </source>
</evidence>
<feature type="domain" description="G-protein coupled receptors family 1 profile" evidence="7">
    <location>
        <begin position="50"/>
        <end position="340"/>
    </location>
</feature>
<dbReference type="InterPro" id="IPR053219">
    <property type="entry name" value="GPCR_Dmsr-1"/>
</dbReference>
<dbReference type="CDD" id="cd14978">
    <property type="entry name" value="7tmA_FMRFamide_R-like"/>
    <property type="match status" value="1"/>
</dbReference>
<feature type="transmembrane region" description="Helical" evidence="6">
    <location>
        <begin position="69"/>
        <end position="92"/>
    </location>
</feature>
<dbReference type="GO" id="GO:0008528">
    <property type="term" value="F:G protein-coupled peptide receptor activity"/>
    <property type="evidence" value="ECO:0007669"/>
    <property type="project" value="InterPro"/>
</dbReference>
<feature type="transmembrane region" description="Helical" evidence="6">
    <location>
        <begin position="158"/>
        <end position="178"/>
    </location>
</feature>
<gene>
    <name evidence="8" type="ORF">Zmor_007993</name>
</gene>
<dbReference type="PANTHER" id="PTHR46273:SF4">
    <property type="entry name" value="AT19640P"/>
    <property type="match status" value="1"/>
</dbReference>
<feature type="transmembrane region" description="Helical" evidence="6">
    <location>
        <begin position="284"/>
        <end position="309"/>
    </location>
</feature>
<dbReference type="EMBL" id="JALNTZ010000002">
    <property type="protein sequence ID" value="KAJ3663766.1"/>
    <property type="molecule type" value="Genomic_DNA"/>
</dbReference>
<accession>A0AA38IYI6</accession>
<dbReference type="SUPFAM" id="SSF81321">
    <property type="entry name" value="Family A G protein-coupled receptor-like"/>
    <property type="match status" value="1"/>
</dbReference>
<comment type="subcellular location">
    <subcellularLocation>
        <location evidence="1">Membrane</location>
    </subcellularLocation>
</comment>
<name>A0AA38IYI6_9CUCU</name>
<dbReference type="PROSITE" id="PS50262">
    <property type="entry name" value="G_PROTEIN_RECEP_F1_2"/>
    <property type="match status" value="1"/>
</dbReference>
<protein>
    <recommendedName>
        <fullName evidence="7">G-protein coupled receptors family 1 profile domain-containing protein</fullName>
    </recommendedName>
</protein>
<feature type="transmembrane region" description="Helical" evidence="6">
    <location>
        <begin position="321"/>
        <end position="342"/>
    </location>
</feature>
<feature type="transmembrane region" description="Helical" evidence="6">
    <location>
        <begin position="104"/>
        <end position="137"/>
    </location>
</feature>
<feature type="transmembrane region" description="Helical" evidence="6">
    <location>
        <begin position="218"/>
        <end position="244"/>
    </location>
</feature>
<comment type="similarity">
    <text evidence="2">Belongs to the G-protein coupled receptor 1 family.</text>
</comment>
<dbReference type="Pfam" id="PF10324">
    <property type="entry name" value="7TM_GPCR_Srw"/>
    <property type="match status" value="1"/>
</dbReference>
<dbReference type="InterPro" id="IPR019427">
    <property type="entry name" value="7TM_GPCR_serpentine_rcpt_Srw"/>
</dbReference>
<dbReference type="InterPro" id="IPR017452">
    <property type="entry name" value="GPCR_Rhodpsn_7TM"/>
</dbReference>
<evidence type="ECO:0000256" key="1">
    <source>
        <dbReference type="ARBA" id="ARBA00004370"/>
    </source>
</evidence>